<feature type="region of interest" description="Disordered" evidence="1">
    <location>
        <begin position="1"/>
        <end position="22"/>
    </location>
</feature>
<gene>
    <name evidence="3" type="ORF">DMAD_01012</name>
</gene>
<name>A0AAU9FZR3_DROMD</name>
<evidence type="ECO:0000313" key="3">
    <source>
        <dbReference type="EMBL" id="BFG01198.1"/>
    </source>
</evidence>
<dbReference type="Pfam" id="PF07707">
    <property type="entry name" value="BACK"/>
    <property type="match status" value="1"/>
</dbReference>
<dbReference type="EMBL" id="AP029266">
    <property type="protein sequence ID" value="BFG01198.1"/>
    <property type="molecule type" value="Genomic_DNA"/>
</dbReference>
<evidence type="ECO:0000259" key="2">
    <source>
        <dbReference type="Pfam" id="PF07707"/>
    </source>
</evidence>
<protein>
    <submittedName>
        <fullName evidence="3">Actin-binding protein IPP</fullName>
    </submittedName>
</protein>
<reference evidence="3 4" key="1">
    <citation type="submission" date="2024-02" db="EMBL/GenBank/DDBJ databases">
        <title>A chromosome-level genome assembly of Drosophila madeirensis, a fruit fly species endemic to Madeira island.</title>
        <authorList>
            <person name="Tomihara K."/>
            <person name="Llopart A."/>
            <person name="Yamamoto D."/>
        </authorList>
    </citation>
    <scope>NUCLEOTIDE SEQUENCE [LARGE SCALE GENOMIC DNA]</scope>
    <source>
        <strain evidence="3 4">RF1</strain>
    </source>
</reference>
<proteinExistence type="predicted"/>
<dbReference type="Proteomes" id="UP001500889">
    <property type="component" value="Chromosome A"/>
</dbReference>
<dbReference type="PANTHER" id="PTHR22667">
    <property type="entry name" value="AT01380P-RELATED"/>
    <property type="match status" value="1"/>
</dbReference>
<dbReference type="PANTHER" id="PTHR22667:SF0">
    <property type="entry name" value="AT01380P-RELATED"/>
    <property type="match status" value="1"/>
</dbReference>
<evidence type="ECO:0000256" key="1">
    <source>
        <dbReference type="SAM" id="MobiDB-lite"/>
    </source>
</evidence>
<dbReference type="InterPro" id="IPR011705">
    <property type="entry name" value="BACK"/>
</dbReference>
<dbReference type="AlphaFoldDB" id="A0AAU9FZR3"/>
<sequence length="216" mass="23292">MAAAMARETNATESTKRECAEGMDGQKSMGLLAEKLEQSLLVDNVRVLIGDKFIWCKQTVLAAYCELFATSLELGAAAKLSTAMTPTTFTLAYSWMTNELVSLLIAADYLGSRRLLFSILKAFDDARSCSATSGTDGLAQLLLPRVSESFLILVAAPVFRQLSAQCVCGLLGSNHVAVHSEIEVFYAAVIWLYDDYVNRIKHITSLPSAPLGGPSG</sequence>
<feature type="domain" description="BACK" evidence="2">
    <location>
        <begin position="130"/>
        <end position="206"/>
    </location>
</feature>
<dbReference type="Gene3D" id="1.25.40.420">
    <property type="match status" value="1"/>
</dbReference>
<evidence type="ECO:0000313" key="4">
    <source>
        <dbReference type="Proteomes" id="UP001500889"/>
    </source>
</evidence>
<keyword evidence="4" id="KW-1185">Reference proteome</keyword>
<accession>A0AAU9FZR3</accession>
<organism evidence="3 4">
    <name type="scientific">Drosophila madeirensis</name>
    <name type="common">Fruit fly</name>
    <dbReference type="NCBI Taxonomy" id="30013"/>
    <lineage>
        <taxon>Eukaryota</taxon>
        <taxon>Metazoa</taxon>
        <taxon>Ecdysozoa</taxon>
        <taxon>Arthropoda</taxon>
        <taxon>Hexapoda</taxon>
        <taxon>Insecta</taxon>
        <taxon>Pterygota</taxon>
        <taxon>Neoptera</taxon>
        <taxon>Endopterygota</taxon>
        <taxon>Diptera</taxon>
        <taxon>Brachycera</taxon>
        <taxon>Muscomorpha</taxon>
        <taxon>Ephydroidea</taxon>
        <taxon>Drosophilidae</taxon>
        <taxon>Drosophila</taxon>
        <taxon>Sophophora</taxon>
    </lineage>
</organism>